<dbReference type="Proteomes" id="UP000515135">
    <property type="component" value="Unplaced"/>
</dbReference>
<protein>
    <submittedName>
        <fullName evidence="3">Uncharacterized protein LOC109470440</fullName>
    </submittedName>
</protein>
<keyword evidence="2" id="KW-1185">Reference proteome</keyword>
<accession>A0A6P4Z1K5</accession>
<dbReference type="AlphaFoldDB" id="A0A6P4Z1K5"/>
<dbReference type="KEGG" id="bbel:109470440"/>
<feature type="compositionally biased region" description="Basic and acidic residues" evidence="1">
    <location>
        <begin position="1"/>
        <end position="13"/>
    </location>
</feature>
<dbReference type="RefSeq" id="XP_019624952.1">
    <property type="nucleotide sequence ID" value="XM_019769393.1"/>
</dbReference>
<name>A0A6P4Z1K5_BRABE</name>
<sequence>MAERLENSEEVSKNTESGACRASREGRVPCPHNDCHGSAVFFQRGAGLDVHFRAKHGAKPDATTEKAAKQKLRKLCFEEMKQRLQDIEAQEQEGQQYEVACPALKTTVTATRPEMAAKKVGIILYAGGFLHTYASKAN</sequence>
<evidence type="ECO:0000313" key="3">
    <source>
        <dbReference type="RefSeq" id="XP_019624952.1"/>
    </source>
</evidence>
<gene>
    <name evidence="3" type="primary">LOC109470440</name>
</gene>
<reference evidence="3" key="1">
    <citation type="submission" date="2025-08" db="UniProtKB">
        <authorList>
            <consortium name="RefSeq"/>
        </authorList>
    </citation>
    <scope>IDENTIFICATION</scope>
    <source>
        <tissue evidence="3">Gonad</tissue>
    </source>
</reference>
<proteinExistence type="predicted"/>
<evidence type="ECO:0000313" key="2">
    <source>
        <dbReference type="Proteomes" id="UP000515135"/>
    </source>
</evidence>
<organism evidence="2 3">
    <name type="scientific">Branchiostoma belcheri</name>
    <name type="common">Amphioxus</name>
    <dbReference type="NCBI Taxonomy" id="7741"/>
    <lineage>
        <taxon>Eukaryota</taxon>
        <taxon>Metazoa</taxon>
        <taxon>Chordata</taxon>
        <taxon>Cephalochordata</taxon>
        <taxon>Leptocardii</taxon>
        <taxon>Amphioxiformes</taxon>
        <taxon>Branchiostomatidae</taxon>
        <taxon>Branchiostoma</taxon>
    </lineage>
</organism>
<evidence type="ECO:0000256" key="1">
    <source>
        <dbReference type="SAM" id="MobiDB-lite"/>
    </source>
</evidence>
<feature type="region of interest" description="Disordered" evidence="1">
    <location>
        <begin position="1"/>
        <end position="31"/>
    </location>
</feature>
<dbReference type="GeneID" id="109470440"/>